<dbReference type="EMBL" id="KY073123">
    <property type="protein sequence ID" value="APD20172.1"/>
    <property type="molecule type" value="Genomic_DNA"/>
</dbReference>
<accession>A0A1J0MGA9</accession>
<reference evidence="1 4" key="2">
    <citation type="journal article" date="2017" name="Arch. Virol.">
        <title>First complete genome sequence of a virulent bacteriophage infecting the opportunistic pathogen Serratia rubidaea.</title>
        <authorList>
            <person name="Xing S."/>
            <person name="Ma T."/>
            <person name="Zhang X."/>
            <person name="Huang Y."/>
            <person name="Mi Z."/>
            <person name="Sun Q."/>
            <person name="An X."/>
            <person name="Fan H."/>
            <person name="Wu S."/>
            <person name="Wei L."/>
            <person name="Tong Y."/>
        </authorList>
    </citation>
    <scope>NUCLEOTIDE SEQUENCE [LARGE SCALE GENOMIC DNA]</scope>
</reference>
<reference evidence="2 3" key="1">
    <citation type="submission" date="2016-11" db="EMBL/GenBank/DDBJ databases">
        <title>Complete genome of the first virulent bacteriophage infecting the opportunist pathogen Serratia rubidaea.</title>
        <authorList>
            <person name="Xing S."/>
            <person name="Ma T."/>
            <person name="Zhang X."/>
            <person name="Huang Y."/>
            <person name="Mi Z."/>
            <person name="Sun Q."/>
            <person name="An X."/>
            <person name="Fan H."/>
            <person name="Wu S."/>
            <person name="Lin W."/>
            <person name="Tong Y."/>
        </authorList>
    </citation>
    <scope>NUCLEOTIDE SEQUENCE [LARGE SCALE GENOMIC DNA]</scope>
</reference>
<name>A0A1J0MGA9_9CAUD</name>
<dbReference type="RefSeq" id="YP_009616065.1">
    <property type="nucleotide sequence ID" value="NC_042047.1"/>
</dbReference>
<dbReference type="Proteomes" id="UP000230444">
    <property type="component" value="Segment"/>
</dbReference>
<protein>
    <submittedName>
        <fullName evidence="2">Uncharacterized protein</fullName>
    </submittedName>
</protein>
<keyword evidence="4" id="KW-1185">Reference proteome</keyword>
<dbReference type="EMBL" id="KX147096">
    <property type="protein sequence ID" value="ANM47264.1"/>
    <property type="molecule type" value="Genomic_DNA"/>
</dbReference>
<evidence type="ECO:0000313" key="4">
    <source>
        <dbReference type="Proteomes" id="UP000231470"/>
    </source>
</evidence>
<evidence type="ECO:0000313" key="3">
    <source>
        <dbReference type="Proteomes" id="UP000230444"/>
    </source>
</evidence>
<evidence type="ECO:0000313" key="1">
    <source>
        <dbReference type="EMBL" id="ANM47264.1"/>
    </source>
</evidence>
<evidence type="ECO:0000313" key="2">
    <source>
        <dbReference type="EMBL" id="APD20172.1"/>
    </source>
</evidence>
<dbReference type="GeneID" id="40092546"/>
<dbReference type="Proteomes" id="UP000231470">
    <property type="component" value="Segment"/>
</dbReference>
<dbReference type="OrthoDB" id="15719at10239"/>
<dbReference type="KEGG" id="vg:40092546"/>
<organism evidence="2 3">
    <name type="scientific">Serratia phage vB_Sru_IME250</name>
    <dbReference type="NCBI Taxonomy" id="1852640"/>
    <lineage>
        <taxon>Viruses</taxon>
        <taxon>Duplodnaviria</taxon>
        <taxon>Heunggongvirae</taxon>
        <taxon>Uroviricota</taxon>
        <taxon>Caudoviricetes</taxon>
        <taxon>Pantevenvirales</taxon>
        <taxon>Ackermannviridae</taxon>
        <taxon>Taipeivirus</taxon>
        <taxon>Taipeivirus IME250</taxon>
    </lineage>
</organism>
<sequence length="122" mass="13301">MKKLIIALALASLSFAAQADRVIKGVSTDGKYSFQAFGPDIVLYNGAKRLYHCRYDTSTRGIDNAEDPYVLDIYQCGNKTLGVKTFGNIEDGGWVTVIATVNNKPVTLFQEPFAIFTGANSL</sequence>
<proteinExistence type="predicted"/>